<evidence type="ECO:0000313" key="1">
    <source>
        <dbReference type="EMBL" id="MCF7222399.1"/>
    </source>
</evidence>
<accession>A0ABS9HU40</accession>
<protein>
    <recommendedName>
        <fullName evidence="3">Lipoprotein with Yx(FWY)xxD motif</fullName>
    </recommendedName>
</protein>
<proteinExistence type="predicted"/>
<evidence type="ECO:0000313" key="2">
    <source>
        <dbReference type="Proteomes" id="UP001430796"/>
    </source>
</evidence>
<sequence length="131" mass="14095">MPDADPLLMRGGGDDGFLVDASGSALYYLEGNEDGRSCDLACQQVWPPVISRVPEPQVALDLQQAAVATLLTEQGGYHVTYYGKPLYRYAGDFGAETISGHAVEDEWGHWHLMGADGRSTSPPSDQAGQPR</sequence>
<evidence type="ECO:0008006" key="3">
    <source>
        <dbReference type="Google" id="ProtNLM"/>
    </source>
</evidence>
<dbReference type="EMBL" id="JAKJPO010000007">
    <property type="protein sequence ID" value="MCF7222399.1"/>
    <property type="molecule type" value="Genomic_DNA"/>
</dbReference>
<reference evidence="1" key="1">
    <citation type="submission" date="2022-01" db="EMBL/GenBank/DDBJ databases">
        <title>Lysobacter chinensis sp. nov., a bacterium isolated from cow dung compost.</title>
        <authorList>
            <person name="Liu Y."/>
        </authorList>
    </citation>
    <scope>NUCLEOTIDE SEQUENCE</scope>
    <source>
        <strain evidence="1">TLK-CK17</strain>
    </source>
</reference>
<organism evidence="1 2">
    <name type="scientific">Marilutibacter chinensis</name>
    <dbReference type="NCBI Taxonomy" id="2912247"/>
    <lineage>
        <taxon>Bacteria</taxon>
        <taxon>Pseudomonadati</taxon>
        <taxon>Pseudomonadota</taxon>
        <taxon>Gammaproteobacteria</taxon>
        <taxon>Lysobacterales</taxon>
        <taxon>Lysobacteraceae</taxon>
        <taxon>Marilutibacter</taxon>
    </lineage>
</organism>
<dbReference type="Proteomes" id="UP001430796">
    <property type="component" value="Unassembled WGS sequence"/>
</dbReference>
<gene>
    <name evidence="1" type="ORF">L3V18_11465</name>
</gene>
<dbReference type="PANTHER" id="PTHR39335">
    <property type="entry name" value="BLL4220 PROTEIN"/>
    <property type="match status" value="1"/>
</dbReference>
<name>A0ABS9HU40_9GAMM</name>
<dbReference type="PANTHER" id="PTHR39335:SF1">
    <property type="entry name" value="BLL4220 PROTEIN"/>
    <property type="match status" value="1"/>
</dbReference>
<comment type="caution">
    <text evidence="1">The sequence shown here is derived from an EMBL/GenBank/DDBJ whole genome shotgun (WGS) entry which is preliminary data.</text>
</comment>
<keyword evidence="2" id="KW-1185">Reference proteome</keyword>
<reference evidence="1" key="2">
    <citation type="submission" date="2022-01" db="EMBL/GenBank/DDBJ databases">
        <authorList>
            <person name="Zhou L.Y."/>
        </authorList>
    </citation>
    <scope>NUCLEOTIDE SEQUENCE</scope>
    <source>
        <strain evidence="1">TLK-CK17</strain>
    </source>
</reference>